<evidence type="ECO:0000256" key="1">
    <source>
        <dbReference type="ARBA" id="ARBA00005964"/>
    </source>
</evidence>
<keyword evidence="3" id="KW-0378">Hydrolase</keyword>
<dbReference type="GO" id="GO:0019695">
    <property type="term" value="P:choline metabolic process"/>
    <property type="evidence" value="ECO:0007669"/>
    <property type="project" value="TreeGrafter"/>
</dbReference>
<feature type="domain" description="Carboxylesterase type B" evidence="5">
    <location>
        <begin position="3"/>
        <end position="191"/>
    </location>
</feature>
<evidence type="ECO:0000256" key="4">
    <source>
        <dbReference type="ARBA" id="ARBA00023180"/>
    </source>
</evidence>
<dbReference type="Pfam" id="PF00135">
    <property type="entry name" value="COesterase"/>
    <property type="match status" value="1"/>
</dbReference>
<dbReference type="InterPro" id="IPR029058">
    <property type="entry name" value="AB_hydrolase_fold"/>
</dbReference>
<keyword evidence="7" id="KW-1185">Reference proteome</keyword>
<evidence type="ECO:0000313" key="7">
    <source>
        <dbReference type="Proteomes" id="UP000759131"/>
    </source>
</evidence>
<dbReference type="PANTHER" id="PTHR43918:SF4">
    <property type="entry name" value="CARBOXYLIC ESTER HYDROLASE"/>
    <property type="match status" value="1"/>
</dbReference>
<keyword evidence="4" id="KW-0325">Glycoprotein</keyword>
<dbReference type="PANTHER" id="PTHR43918">
    <property type="entry name" value="ACETYLCHOLINESTERASE"/>
    <property type="match status" value="1"/>
</dbReference>
<dbReference type="Proteomes" id="UP000759131">
    <property type="component" value="Unassembled WGS sequence"/>
</dbReference>
<dbReference type="EMBL" id="OC872961">
    <property type="protein sequence ID" value="CAD7636080.1"/>
    <property type="molecule type" value="Genomic_DNA"/>
</dbReference>
<dbReference type="GO" id="GO:0003990">
    <property type="term" value="F:acetylcholinesterase activity"/>
    <property type="evidence" value="ECO:0007669"/>
    <property type="project" value="TreeGrafter"/>
</dbReference>
<comment type="similarity">
    <text evidence="1">Belongs to the type-B carboxylesterase/lipase family.</text>
</comment>
<reference evidence="6" key="1">
    <citation type="submission" date="2020-11" db="EMBL/GenBank/DDBJ databases">
        <authorList>
            <person name="Tran Van P."/>
        </authorList>
    </citation>
    <scope>NUCLEOTIDE SEQUENCE</scope>
</reference>
<dbReference type="OrthoDB" id="408631at2759"/>
<dbReference type="Gene3D" id="3.40.50.1820">
    <property type="entry name" value="alpha/beta hydrolase"/>
    <property type="match status" value="1"/>
</dbReference>
<dbReference type="AlphaFoldDB" id="A0A7R9L8T2"/>
<sequence length="199" mass="22780">MYYTVPTLGTEYLPVSAHQAFQTKEFNKDLELLAGAAQHEGPLVFAIDYGYTPSNLTEKSFHAIAQAFDIKFHNLNVDNIITFYMSSINKSDADQVRRQLYDLYGDLLMTCPTHYRPKVMTPKSGPDIMGVTHGSELDFVFGLPLIDSQKTDTEVDKQFSRDVMKMWTDFAKYDKPTVDWPKLIDYKAKNYVPKAKELN</sequence>
<evidence type="ECO:0000256" key="2">
    <source>
        <dbReference type="ARBA" id="ARBA00022487"/>
    </source>
</evidence>
<evidence type="ECO:0000259" key="5">
    <source>
        <dbReference type="Pfam" id="PF00135"/>
    </source>
</evidence>
<accession>A0A7R9L8T2</accession>
<evidence type="ECO:0000256" key="3">
    <source>
        <dbReference type="ARBA" id="ARBA00022801"/>
    </source>
</evidence>
<dbReference type="GO" id="GO:0005886">
    <property type="term" value="C:plasma membrane"/>
    <property type="evidence" value="ECO:0007669"/>
    <property type="project" value="TreeGrafter"/>
</dbReference>
<dbReference type="GO" id="GO:0006581">
    <property type="term" value="P:acetylcholine catabolic process"/>
    <property type="evidence" value="ECO:0007669"/>
    <property type="project" value="TreeGrafter"/>
</dbReference>
<dbReference type="InterPro" id="IPR002018">
    <property type="entry name" value="CarbesteraseB"/>
</dbReference>
<dbReference type="SUPFAM" id="SSF53474">
    <property type="entry name" value="alpha/beta-Hydrolases"/>
    <property type="match status" value="1"/>
</dbReference>
<name>A0A7R9L8T2_9ACAR</name>
<protein>
    <recommendedName>
        <fullName evidence="5">Carboxylesterase type B domain-containing protein</fullName>
    </recommendedName>
</protein>
<evidence type="ECO:0000313" key="6">
    <source>
        <dbReference type="EMBL" id="CAD7636080.1"/>
    </source>
</evidence>
<dbReference type="EMBL" id="CAJPIZ010018386">
    <property type="protein sequence ID" value="CAG2116510.1"/>
    <property type="molecule type" value="Genomic_DNA"/>
</dbReference>
<keyword evidence="2" id="KW-0719">Serine esterase</keyword>
<proteinExistence type="inferred from homology"/>
<gene>
    <name evidence="6" type="ORF">OSB1V03_LOCUS16469</name>
</gene>
<dbReference type="InterPro" id="IPR050654">
    <property type="entry name" value="AChE-related_enzymes"/>
</dbReference>
<dbReference type="GO" id="GO:0005615">
    <property type="term" value="C:extracellular space"/>
    <property type="evidence" value="ECO:0007669"/>
    <property type="project" value="TreeGrafter"/>
</dbReference>
<organism evidence="6">
    <name type="scientific">Medioppia subpectinata</name>
    <dbReference type="NCBI Taxonomy" id="1979941"/>
    <lineage>
        <taxon>Eukaryota</taxon>
        <taxon>Metazoa</taxon>
        <taxon>Ecdysozoa</taxon>
        <taxon>Arthropoda</taxon>
        <taxon>Chelicerata</taxon>
        <taxon>Arachnida</taxon>
        <taxon>Acari</taxon>
        <taxon>Acariformes</taxon>
        <taxon>Sarcoptiformes</taxon>
        <taxon>Oribatida</taxon>
        <taxon>Brachypylina</taxon>
        <taxon>Oppioidea</taxon>
        <taxon>Oppiidae</taxon>
        <taxon>Medioppia</taxon>
    </lineage>
</organism>